<name>A0A2H0YUG1_9BACT</name>
<protein>
    <recommendedName>
        <fullName evidence="6">O-antigen ligase-related domain-containing protein</fullName>
    </recommendedName>
</protein>
<sequence>MIPLLVIVSIGYASITWVNRPLSLALLIVLLPTYQIRFEAFGIPLTLLEIFIILLTCIWIVQTLRSRERITIPYAWAIGAFVLAGTIATVVSVDLRAGLGLWKAYIIEPVLVYLVYMNTIHGEKDQRQIHWAFIILLVAIGVGAIFQVMGWMQVPEPYANEIPRRVTSVYPFPTAIGKIADQLIVFSLAFVAFFWSALRAQIRRRMFGFILAGGLGMVSLFLSVNRGALLGVLASIFLFALLSRRRVIVLSFCALVCIALLFVPVVHMQIEKVFSRTDTSTDVRIVMWQGTWRLITHHPIMGAGLGGFPVLYDEYRDASHVELFPNPDSLYLTLWSEMGLYGAAAFLWIFAIWIRASWRAIHTRPPGTYRWLIGVATLAAFIAFLVHGIVDTPYFKNDLAVFFWILFALTVQNERKSHERLA</sequence>
<reference evidence="8" key="1">
    <citation type="submission" date="2017-09" db="EMBL/GenBank/DDBJ databases">
        <title>Depth-based differentiation of microbial function through sediment-hosted aquifers and enrichment of novel symbionts in the deep terrestrial subsurface.</title>
        <authorList>
            <person name="Probst A.J."/>
            <person name="Ladd B."/>
            <person name="Jarett J.K."/>
            <person name="Geller-Mcgrath D.E."/>
            <person name="Sieber C.M.K."/>
            <person name="Emerson J.B."/>
            <person name="Anantharaman K."/>
            <person name="Thomas B.C."/>
            <person name="Malmstrom R."/>
            <person name="Stieglmeier M."/>
            <person name="Klingl A."/>
            <person name="Woyke T."/>
            <person name="Ryan C.M."/>
            <person name="Banfield J.F."/>
        </authorList>
    </citation>
    <scope>NUCLEOTIDE SEQUENCE [LARGE SCALE GENOMIC DNA]</scope>
</reference>
<organism evidence="7 8">
    <name type="scientific">Candidatus Kerfeldbacteria bacterium CG08_land_8_20_14_0_20_42_7</name>
    <dbReference type="NCBI Taxonomy" id="2014245"/>
    <lineage>
        <taxon>Bacteria</taxon>
        <taxon>Candidatus Kerfeldiibacteriota</taxon>
    </lineage>
</organism>
<proteinExistence type="predicted"/>
<feature type="transmembrane region" description="Helical" evidence="5">
    <location>
        <begin position="41"/>
        <end position="61"/>
    </location>
</feature>
<dbReference type="InterPro" id="IPR007016">
    <property type="entry name" value="O-antigen_ligase-rel_domated"/>
</dbReference>
<comment type="subcellular location">
    <subcellularLocation>
        <location evidence="1">Membrane</location>
        <topology evidence="1">Multi-pass membrane protein</topology>
    </subcellularLocation>
</comment>
<dbReference type="Proteomes" id="UP000228711">
    <property type="component" value="Unassembled WGS sequence"/>
</dbReference>
<evidence type="ECO:0000256" key="3">
    <source>
        <dbReference type="ARBA" id="ARBA00022989"/>
    </source>
</evidence>
<accession>A0A2H0YUG1</accession>
<evidence type="ECO:0000313" key="7">
    <source>
        <dbReference type="EMBL" id="PIS41373.1"/>
    </source>
</evidence>
<feature type="transmembrane region" description="Helical" evidence="5">
    <location>
        <begin position="99"/>
        <end position="117"/>
    </location>
</feature>
<evidence type="ECO:0000256" key="2">
    <source>
        <dbReference type="ARBA" id="ARBA00022692"/>
    </source>
</evidence>
<dbReference type="PANTHER" id="PTHR37422">
    <property type="entry name" value="TEICHURONIC ACID BIOSYNTHESIS PROTEIN TUAE"/>
    <property type="match status" value="1"/>
</dbReference>
<dbReference type="Pfam" id="PF04932">
    <property type="entry name" value="Wzy_C"/>
    <property type="match status" value="1"/>
</dbReference>
<gene>
    <name evidence="7" type="ORF">COT25_03430</name>
</gene>
<keyword evidence="4 5" id="KW-0472">Membrane</keyword>
<feature type="transmembrane region" description="Helical" evidence="5">
    <location>
        <begin position="129"/>
        <end position="152"/>
    </location>
</feature>
<keyword evidence="2 5" id="KW-0812">Transmembrane</keyword>
<feature type="transmembrane region" description="Helical" evidence="5">
    <location>
        <begin position="172"/>
        <end position="197"/>
    </location>
</feature>
<keyword evidence="3 5" id="KW-1133">Transmembrane helix</keyword>
<feature type="transmembrane region" description="Helical" evidence="5">
    <location>
        <begin position="368"/>
        <end position="388"/>
    </location>
</feature>
<feature type="transmembrane region" description="Helical" evidence="5">
    <location>
        <begin position="73"/>
        <end position="93"/>
    </location>
</feature>
<evidence type="ECO:0000256" key="4">
    <source>
        <dbReference type="ARBA" id="ARBA00023136"/>
    </source>
</evidence>
<dbReference type="EMBL" id="PEXV01000115">
    <property type="protein sequence ID" value="PIS41373.1"/>
    <property type="molecule type" value="Genomic_DNA"/>
</dbReference>
<dbReference type="PANTHER" id="PTHR37422:SF13">
    <property type="entry name" value="LIPOPOLYSACCHARIDE BIOSYNTHESIS PROTEIN PA4999-RELATED"/>
    <property type="match status" value="1"/>
</dbReference>
<evidence type="ECO:0000256" key="5">
    <source>
        <dbReference type="SAM" id="Phobius"/>
    </source>
</evidence>
<evidence type="ECO:0000259" key="6">
    <source>
        <dbReference type="Pfam" id="PF04932"/>
    </source>
</evidence>
<dbReference type="AlphaFoldDB" id="A0A2H0YUG1"/>
<dbReference type="InterPro" id="IPR051533">
    <property type="entry name" value="WaaL-like"/>
</dbReference>
<feature type="transmembrane region" description="Helical" evidence="5">
    <location>
        <begin position="209"/>
        <end position="242"/>
    </location>
</feature>
<evidence type="ECO:0000313" key="8">
    <source>
        <dbReference type="Proteomes" id="UP000228711"/>
    </source>
</evidence>
<evidence type="ECO:0000256" key="1">
    <source>
        <dbReference type="ARBA" id="ARBA00004141"/>
    </source>
</evidence>
<feature type="transmembrane region" description="Helical" evidence="5">
    <location>
        <begin position="248"/>
        <end position="266"/>
    </location>
</feature>
<dbReference type="GO" id="GO:0016020">
    <property type="term" value="C:membrane"/>
    <property type="evidence" value="ECO:0007669"/>
    <property type="project" value="UniProtKB-SubCell"/>
</dbReference>
<feature type="domain" description="O-antigen ligase-related" evidence="6">
    <location>
        <begin position="217"/>
        <end position="347"/>
    </location>
</feature>
<comment type="caution">
    <text evidence="7">The sequence shown here is derived from an EMBL/GenBank/DDBJ whole genome shotgun (WGS) entry which is preliminary data.</text>
</comment>
<feature type="transmembrane region" description="Helical" evidence="5">
    <location>
        <begin position="332"/>
        <end position="356"/>
    </location>
</feature>